<dbReference type="GO" id="GO:0008360">
    <property type="term" value="P:regulation of cell shape"/>
    <property type="evidence" value="ECO:0007669"/>
    <property type="project" value="UniProtKB-KW"/>
</dbReference>
<dbReference type="InterPro" id="IPR050644">
    <property type="entry name" value="PG_Glycine_Bridge_Synth"/>
</dbReference>
<keyword evidence="5" id="KW-0012">Acyltransferase</keyword>
<dbReference type="PANTHER" id="PTHR36174">
    <property type="entry name" value="LIPID II:GLYCINE GLYCYLTRANSFERASE"/>
    <property type="match status" value="1"/>
</dbReference>
<dbReference type="GO" id="GO:0009252">
    <property type="term" value="P:peptidoglycan biosynthetic process"/>
    <property type="evidence" value="ECO:0007669"/>
    <property type="project" value="UniProtKB-KW"/>
</dbReference>
<accession>A0A560HI68</accession>
<organism evidence="9 10">
    <name type="scientific">Nitrospirillum amazonense</name>
    <dbReference type="NCBI Taxonomy" id="28077"/>
    <lineage>
        <taxon>Bacteria</taxon>
        <taxon>Pseudomonadati</taxon>
        <taxon>Pseudomonadota</taxon>
        <taxon>Alphaproteobacteria</taxon>
        <taxon>Rhodospirillales</taxon>
        <taxon>Azospirillaceae</taxon>
        <taxon>Nitrospirillum</taxon>
    </lineage>
</organism>
<feature type="compositionally biased region" description="Basic residues" evidence="7">
    <location>
        <begin position="1"/>
        <end position="11"/>
    </location>
</feature>
<evidence type="ECO:0000259" key="8">
    <source>
        <dbReference type="Pfam" id="PF13480"/>
    </source>
</evidence>
<evidence type="ECO:0000256" key="6">
    <source>
        <dbReference type="ARBA" id="ARBA00023316"/>
    </source>
</evidence>
<evidence type="ECO:0000313" key="10">
    <source>
        <dbReference type="Proteomes" id="UP000315751"/>
    </source>
</evidence>
<comment type="caution">
    <text evidence="9">The sequence shown here is derived from an EMBL/GenBank/DDBJ whole genome shotgun (WGS) entry which is preliminary data.</text>
</comment>
<dbReference type="OrthoDB" id="341858at2"/>
<comment type="similarity">
    <text evidence="1">Belongs to the FemABX family.</text>
</comment>
<evidence type="ECO:0000256" key="3">
    <source>
        <dbReference type="ARBA" id="ARBA00022960"/>
    </source>
</evidence>
<keyword evidence="10" id="KW-1185">Reference proteome</keyword>
<evidence type="ECO:0000256" key="7">
    <source>
        <dbReference type="SAM" id="MobiDB-lite"/>
    </source>
</evidence>
<feature type="region of interest" description="Disordered" evidence="7">
    <location>
        <begin position="1"/>
        <end position="34"/>
    </location>
</feature>
<keyword evidence="4" id="KW-0573">Peptidoglycan synthesis</keyword>
<dbReference type="SUPFAM" id="SSF55729">
    <property type="entry name" value="Acyl-CoA N-acyltransferases (Nat)"/>
    <property type="match status" value="2"/>
</dbReference>
<evidence type="ECO:0000256" key="4">
    <source>
        <dbReference type="ARBA" id="ARBA00022984"/>
    </source>
</evidence>
<evidence type="ECO:0000256" key="2">
    <source>
        <dbReference type="ARBA" id="ARBA00022679"/>
    </source>
</evidence>
<protein>
    <submittedName>
        <fullName evidence="9">Acetyltransferase (GNAT) family protein</fullName>
    </submittedName>
</protein>
<evidence type="ECO:0000256" key="5">
    <source>
        <dbReference type="ARBA" id="ARBA00023315"/>
    </source>
</evidence>
<sequence length="347" mass="38285">MAKSTPVKKSKVPPAVTPAPQLEPKPEPKVPGAAPNVTLRWDGARISEWNALLKRVPRSSLTQCFGYAAAMMTVEGWKPRLGIFERDGQPIGLVLVLEKRLARAVRVAKVHRGPLLVPEAQDWGTVGVVYRLLRQAYPTGLLRWPSVIAEVPAGPLATTALTWAGWRHQPGPGYRTIWLDLTPDEAALRAKLDPKWRNKLRQGEKSGLVVEVDRDGATLPWLLEKHEADRKERKYRAASTKLLTRLRTAMHKDGDVLVLRALLEGEPVAGMLIFGHGVAATYQVGWSGPEGRRTRAHHLLLWRACLELKAQGRVAFDLGGLTPDVEGINTFKRGLGGEEAELAGVWN</sequence>
<dbReference type="InterPro" id="IPR016181">
    <property type="entry name" value="Acyl_CoA_acyltransferase"/>
</dbReference>
<dbReference type="PROSITE" id="PS51191">
    <property type="entry name" value="FEMABX"/>
    <property type="match status" value="1"/>
</dbReference>
<dbReference type="AlphaFoldDB" id="A0A560HI68"/>
<keyword evidence="3" id="KW-0133">Cell shape</keyword>
<dbReference type="Pfam" id="PF13480">
    <property type="entry name" value="Acetyltransf_6"/>
    <property type="match status" value="1"/>
</dbReference>
<dbReference type="Proteomes" id="UP000315751">
    <property type="component" value="Unassembled WGS sequence"/>
</dbReference>
<evidence type="ECO:0000313" key="9">
    <source>
        <dbReference type="EMBL" id="TWB45124.1"/>
    </source>
</evidence>
<keyword evidence="2 9" id="KW-0808">Transferase</keyword>
<dbReference type="GO" id="GO:0016755">
    <property type="term" value="F:aminoacyltransferase activity"/>
    <property type="evidence" value="ECO:0007669"/>
    <property type="project" value="InterPro"/>
</dbReference>
<dbReference type="EMBL" id="VITR01000002">
    <property type="protein sequence ID" value="TWB45124.1"/>
    <property type="molecule type" value="Genomic_DNA"/>
</dbReference>
<dbReference type="InterPro" id="IPR003447">
    <property type="entry name" value="FEMABX"/>
</dbReference>
<name>A0A560HI68_9PROT</name>
<feature type="domain" description="BioF2-like acetyltransferase" evidence="8">
    <location>
        <begin position="197"/>
        <end position="332"/>
    </location>
</feature>
<proteinExistence type="inferred from homology"/>
<dbReference type="InterPro" id="IPR038740">
    <property type="entry name" value="BioF2-like_GNAT_dom"/>
</dbReference>
<evidence type="ECO:0000256" key="1">
    <source>
        <dbReference type="ARBA" id="ARBA00009943"/>
    </source>
</evidence>
<dbReference type="GO" id="GO:0071555">
    <property type="term" value="P:cell wall organization"/>
    <property type="evidence" value="ECO:0007669"/>
    <property type="project" value="UniProtKB-KW"/>
</dbReference>
<keyword evidence="6" id="KW-0961">Cell wall biogenesis/degradation</keyword>
<dbReference type="Gene3D" id="3.40.630.30">
    <property type="match status" value="2"/>
</dbReference>
<gene>
    <name evidence="9" type="ORF">FBZ90_10276</name>
</gene>
<dbReference type="PANTHER" id="PTHR36174:SF1">
    <property type="entry name" value="LIPID II:GLYCINE GLYCYLTRANSFERASE"/>
    <property type="match status" value="1"/>
</dbReference>
<reference evidence="9 10" key="1">
    <citation type="submission" date="2019-06" db="EMBL/GenBank/DDBJ databases">
        <title>Genomic Encyclopedia of Type Strains, Phase IV (KMG-V): Genome sequencing to study the core and pangenomes of soil and plant-associated prokaryotes.</title>
        <authorList>
            <person name="Whitman W."/>
        </authorList>
    </citation>
    <scope>NUCLEOTIDE SEQUENCE [LARGE SCALE GENOMIC DNA]</scope>
    <source>
        <strain evidence="9 10">BR 11622</strain>
    </source>
</reference>